<dbReference type="FunFam" id="1.10.287.130:FF:000001">
    <property type="entry name" value="Two-component sensor histidine kinase"/>
    <property type="match status" value="1"/>
</dbReference>
<dbReference type="CDD" id="cd06225">
    <property type="entry name" value="HAMP"/>
    <property type="match status" value="1"/>
</dbReference>
<dbReference type="PROSITE" id="PS50885">
    <property type="entry name" value="HAMP"/>
    <property type="match status" value="1"/>
</dbReference>
<reference evidence="13 14" key="1">
    <citation type="journal article" date="2016" name="Nat. Commun.">
        <title>Thousands of microbial genomes shed light on interconnected biogeochemical processes in an aquifer system.</title>
        <authorList>
            <person name="Anantharaman K."/>
            <person name="Brown C.T."/>
            <person name="Hug L.A."/>
            <person name="Sharon I."/>
            <person name="Castelle C.J."/>
            <person name="Probst A.J."/>
            <person name="Thomas B.C."/>
            <person name="Singh A."/>
            <person name="Wilkins M.J."/>
            <person name="Karaoz U."/>
            <person name="Brodie E.L."/>
            <person name="Williams K.H."/>
            <person name="Hubbard S.S."/>
            <person name="Banfield J.F."/>
        </authorList>
    </citation>
    <scope>NUCLEOTIDE SEQUENCE [LARGE SCALE GENOMIC DNA]</scope>
</reference>
<dbReference type="GO" id="GO:0000155">
    <property type="term" value="F:phosphorelay sensor kinase activity"/>
    <property type="evidence" value="ECO:0007669"/>
    <property type="project" value="InterPro"/>
</dbReference>
<dbReference type="GO" id="GO:0005886">
    <property type="term" value="C:plasma membrane"/>
    <property type="evidence" value="ECO:0007669"/>
    <property type="project" value="TreeGrafter"/>
</dbReference>
<dbReference type="SMART" id="SM00304">
    <property type="entry name" value="HAMP"/>
    <property type="match status" value="1"/>
</dbReference>
<dbReference type="CDD" id="cd00075">
    <property type="entry name" value="HATPase"/>
    <property type="match status" value="1"/>
</dbReference>
<evidence type="ECO:0000256" key="2">
    <source>
        <dbReference type="ARBA" id="ARBA00004370"/>
    </source>
</evidence>
<dbReference type="Pfam" id="PF00512">
    <property type="entry name" value="HisKA"/>
    <property type="match status" value="1"/>
</dbReference>
<evidence type="ECO:0000256" key="8">
    <source>
        <dbReference type="ARBA" id="ARBA00023136"/>
    </source>
</evidence>
<dbReference type="InterPro" id="IPR036890">
    <property type="entry name" value="HATPase_C_sf"/>
</dbReference>
<dbReference type="SUPFAM" id="SSF158472">
    <property type="entry name" value="HAMP domain-like"/>
    <property type="match status" value="1"/>
</dbReference>
<dbReference type="SUPFAM" id="SSF47384">
    <property type="entry name" value="Homodimeric domain of signal transducing histidine kinase"/>
    <property type="match status" value="1"/>
</dbReference>
<dbReference type="FunFam" id="3.30.565.10:FF:000006">
    <property type="entry name" value="Sensor histidine kinase WalK"/>
    <property type="match status" value="1"/>
</dbReference>
<dbReference type="SMART" id="SM00388">
    <property type="entry name" value="HisKA"/>
    <property type="match status" value="1"/>
</dbReference>
<dbReference type="PROSITE" id="PS50109">
    <property type="entry name" value="HIS_KIN"/>
    <property type="match status" value="1"/>
</dbReference>
<dbReference type="Pfam" id="PF02518">
    <property type="entry name" value="HATPase_c"/>
    <property type="match status" value="1"/>
</dbReference>
<evidence type="ECO:0000259" key="12">
    <source>
        <dbReference type="PROSITE" id="PS50885"/>
    </source>
</evidence>
<dbReference type="EC" id="2.7.13.3" evidence="3"/>
<accession>A0A1F4T4Y1</accession>
<dbReference type="CDD" id="cd00082">
    <property type="entry name" value="HisKA"/>
    <property type="match status" value="1"/>
</dbReference>
<dbReference type="InterPro" id="IPR003594">
    <property type="entry name" value="HATPase_dom"/>
</dbReference>
<evidence type="ECO:0000256" key="9">
    <source>
        <dbReference type="SAM" id="Phobius"/>
    </source>
</evidence>
<organism evidence="13 14">
    <name type="scientific">candidate division WOR-1 bacterium RIFOXYC12_FULL_54_18</name>
    <dbReference type="NCBI Taxonomy" id="1802584"/>
    <lineage>
        <taxon>Bacteria</taxon>
        <taxon>Bacillati</taxon>
        <taxon>Saganbacteria</taxon>
    </lineage>
</organism>
<dbReference type="CDD" id="cd00130">
    <property type="entry name" value="PAS"/>
    <property type="match status" value="1"/>
</dbReference>
<keyword evidence="9" id="KW-0812">Transmembrane</keyword>
<feature type="domain" description="PAS" evidence="11">
    <location>
        <begin position="112"/>
        <end position="163"/>
    </location>
</feature>
<dbReference type="Pfam" id="PF08448">
    <property type="entry name" value="PAS_4"/>
    <property type="match status" value="1"/>
</dbReference>
<evidence type="ECO:0000313" key="14">
    <source>
        <dbReference type="Proteomes" id="UP000178602"/>
    </source>
</evidence>
<dbReference type="SMART" id="SM00387">
    <property type="entry name" value="HATPase_c"/>
    <property type="match status" value="1"/>
</dbReference>
<dbReference type="Pfam" id="PF00672">
    <property type="entry name" value="HAMP"/>
    <property type="match status" value="1"/>
</dbReference>
<dbReference type="InterPro" id="IPR003661">
    <property type="entry name" value="HisK_dim/P_dom"/>
</dbReference>
<comment type="subcellular location">
    <subcellularLocation>
        <location evidence="2">Membrane</location>
    </subcellularLocation>
</comment>
<dbReference type="NCBIfam" id="TIGR00229">
    <property type="entry name" value="sensory_box"/>
    <property type="match status" value="1"/>
</dbReference>
<feature type="domain" description="HAMP" evidence="12">
    <location>
        <begin position="55"/>
        <end position="107"/>
    </location>
</feature>
<evidence type="ECO:0000256" key="6">
    <source>
        <dbReference type="ARBA" id="ARBA00022777"/>
    </source>
</evidence>
<dbReference type="Gene3D" id="6.10.340.10">
    <property type="match status" value="1"/>
</dbReference>
<dbReference type="PROSITE" id="PS50112">
    <property type="entry name" value="PAS"/>
    <property type="match status" value="1"/>
</dbReference>
<dbReference type="Gene3D" id="3.30.450.20">
    <property type="entry name" value="PAS domain"/>
    <property type="match status" value="1"/>
</dbReference>
<evidence type="ECO:0000256" key="4">
    <source>
        <dbReference type="ARBA" id="ARBA00022553"/>
    </source>
</evidence>
<dbReference type="SUPFAM" id="SSF55785">
    <property type="entry name" value="PYP-like sensor domain (PAS domain)"/>
    <property type="match status" value="1"/>
</dbReference>
<evidence type="ECO:0000256" key="1">
    <source>
        <dbReference type="ARBA" id="ARBA00000085"/>
    </source>
</evidence>
<dbReference type="PRINTS" id="PR00344">
    <property type="entry name" value="BCTRLSENSOR"/>
</dbReference>
<dbReference type="EMBL" id="MEUG01000001">
    <property type="protein sequence ID" value="OGC27616.1"/>
    <property type="molecule type" value="Genomic_DNA"/>
</dbReference>
<dbReference type="InterPro" id="IPR000014">
    <property type="entry name" value="PAS"/>
</dbReference>
<keyword evidence="6" id="KW-0418">Kinase</keyword>
<feature type="transmembrane region" description="Helical" evidence="9">
    <location>
        <begin position="12"/>
        <end position="32"/>
    </location>
</feature>
<dbReference type="GO" id="GO:0004721">
    <property type="term" value="F:phosphoprotein phosphatase activity"/>
    <property type="evidence" value="ECO:0007669"/>
    <property type="project" value="TreeGrafter"/>
</dbReference>
<evidence type="ECO:0000313" key="13">
    <source>
        <dbReference type="EMBL" id="OGC27616.1"/>
    </source>
</evidence>
<dbReference type="GO" id="GO:0016036">
    <property type="term" value="P:cellular response to phosphate starvation"/>
    <property type="evidence" value="ECO:0007669"/>
    <property type="project" value="TreeGrafter"/>
</dbReference>
<evidence type="ECO:0000256" key="5">
    <source>
        <dbReference type="ARBA" id="ARBA00022679"/>
    </source>
</evidence>
<dbReference type="Proteomes" id="UP000178602">
    <property type="component" value="Unassembled WGS sequence"/>
</dbReference>
<comment type="catalytic activity">
    <reaction evidence="1">
        <text>ATP + protein L-histidine = ADP + protein N-phospho-L-histidine.</text>
        <dbReference type="EC" id="2.7.13.3"/>
    </reaction>
</comment>
<evidence type="ECO:0000259" key="10">
    <source>
        <dbReference type="PROSITE" id="PS50109"/>
    </source>
</evidence>
<dbReference type="InterPro" id="IPR013656">
    <property type="entry name" value="PAS_4"/>
</dbReference>
<protein>
    <recommendedName>
        <fullName evidence="3">histidine kinase</fullName>
        <ecNumber evidence="3">2.7.13.3</ecNumber>
    </recommendedName>
</protein>
<dbReference type="InterPro" id="IPR003660">
    <property type="entry name" value="HAMP_dom"/>
</dbReference>
<dbReference type="Gene3D" id="3.30.565.10">
    <property type="entry name" value="Histidine kinase-like ATPase, C-terminal domain"/>
    <property type="match status" value="1"/>
</dbReference>
<keyword evidence="7" id="KW-0902">Two-component regulatory system</keyword>
<feature type="domain" description="Histidine kinase" evidence="10">
    <location>
        <begin position="236"/>
        <end position="454"/>
    </location>
</feature>
<feature type="transmembrane region" description="Helical" evidence="9">
    <location>
        <begin position="38"/>
        <end position="57"/>
    </location>
</feature>
<name>A0A1F4T4Y1_UNCSA</name>
<proteinExistence type="predicted"/>
<dbReference type="InterPro" id="IPR005467">
    <property type="entry name" value="His_kinase_dom"/>
</dbReference>
<dbReference type="AlphaFoldDB" id="A0A1F4T4Y1"/>
<evidence type="ECO:0000256" key="7">
    <source>
        <dbReference type="ARBA" id="ARBA00023012"/>
    </source>
</evidence>
<dbReference type="InterPro" id="IPR004358">
    <property type="entry name" value="Sig_transdc_His_kin-like_C"/>
</dbReference>
<keyword evidence="5" id="KW-0808">Transferase</keyword>
<dbReference type="PANTHER" id="PTHR45453">
    <property type="entry name" value="PHOSPHATE REGULON SENSOR PROTEIN PHOR"/>
    <property type="match status" value="1"/>
</dbReference>
<evidence type="ECO:0000256" key="3">
    <source>
        <dbReference type="ARBA" id="ARBA00012438"/>
    </source>
</evidence>
<evidence type="ECO:0000259" key="11">
    <source>
        <dbReference type="PROSITE" id="PS50112"/>
    </source>
</evidence>
<dbReference type="SMART" id="SM00091">
    <property type="entry name" value="PAS"/>
    <property type="match status" value="1"/>
</dbReference>
<dbReference type="InterPro" id="IPR036097">
    <property type="entry name" value="HisK_dim/P_sf"/>
</dbReference>
<gene>
    <name evidence="13" type="ORF">A3K49_01145</name>
</gene>
<dbReference type="InterPro" id="IPR050351">
    <property type="entry name" value="BphY/WalK/GraS-like"/>
</dbReference>
<keyword evidence="9" id="KW-1133">Transmembrane helix</keyword>
<dbReference type="PANTHER" id="PTHR45453:SF1">
    <property type="entry name" value="PHOSPHATE REGULON SENSOR PROTEIN PHOR"/>
    <property type="match status" value="1"/>
</dbReference>
<dbReference type="SUPFAM" id="SSF55874">
    <property type="entry name" value="ATPase domain of HSP90 chaperone/DNA topoisomerase II/histidine kinase"/>
    <property type="match status" value="1"/>
</dbReference>
<keyword evidence="8 9" id="KW-0472">Membrane</keyword>
<comment type="caution">
    <text evidence="13">The sequence shown here is derived from an EMBL/GenBank/DDBJ whole genome shotgun (WGS) entry which is preliminary data.</text>
</comment>
<dbReference type="Gene3D" id="1.10.287.130">
    <property type="match status" value="1"/>
</dbReference>
<keyword evidence="4" id="KW-0597">Phosphoprotein</keyword>
<sequence>MKLIGYFRRFYFALFVSFVGNVMVGFLVIYLLKSKWYALLAAMGAAVALSAVLSRLFSDPIVRLSEVAKRISAGEFDNLFFRRSRFEVGELERAMERMSKYLRITFEKLSAKKSQISAVLSSMNEGVLAVNRDGVVILANPVIEKVLGATEPEIIGKTIREVVRNNEISDLIARALRSGERTREEIEVVQPFAGIFDAHAGPVLSEEREVIGVVCVLHDMTELRKLEKVRSEFAANVSHELKTPLTVIRSNVETLLGGAINDPAHNVEFVKKIDKHARGLSALIDDILELSRLESKKELGPFARLNLEEIVNRAIETVADKARQKEVAIIAECPGEEVLVNGIEDHLFRAVLNLLDNAVNYNNPGGKVSISCKRENGLVKILIADSGVGIGHSHLPRIFERFYRTDVARSRELGGTGLGLAIVKHVVSLHHGTVDVASEEGKGSTFTVTLPLISA</sequence>
<dbReference type="InterPro" id="IPR035965">
    <property type="entry name" value="PAS-like_dom_sf"/>
</dbReference>